<dbReference type="InterPro" id="IPR005711">
    <property type="entry name" value="Ribosomal_uS5_euk/arc"/>
</dbReference>
<keyword evidence="4 8" id="KW-0689">Ribosomal protein</keyword>
<evidence type="ECO:0000256" key="3">
    <source>
        <dbReference type="ARBA" id="ARBA00022884"/>
    </source>
</evidence>
<proteinExistence type="inferred from homology"/>
<dbReference type="InterPro" id="IPR018192">
    <property type="entry name" value="Ribosomal_uS5_N_CS"/>
</dbReference>
<feature type="domain" description="S5 DRBM" evidence="10">
    <location>
        <begin position="55"/>
        <end position="118"/>
    </location>
</feature>
<organism evidence="11 12">
    <name type="scientific">Staphylothermus hellenicus (strain DSM 12710 / JCM 10830 / BK20S6-10-b1 / P8)</name>
    <dbReference type="NCBI Taxonomy" id="591019"/>
    <lineage>
        <taxon>Archaea</taxon>
        <taxon>Thermoproteota</taxon>
        <taxon>Thermoprotei</taxon>
        <taxon>Desulfurococcales</taxon>
        <taxon>Desulfurococcaceae</taxon>
        <taxon>Staphylothermus</taxon>
    </lineage>
</organism>
<dbReference type="AlphaFoldDB" id="D7D9R6"/>
<dbReference type="PANTHER" id="PTHR13718">
    <property type="entry name" value="RIBOSOMAL S SUBUNIT"/>
    <property type="match status" value="1"/>
</dbReference>
<dbReference type="GO" id="GO:0003735">
    <property type="term" value="F:structural constituent of ribosome"/>
    <property type="evidence" value="ECO:0007669"/>
    <property type="project" value="UniProtKB-UniRule"/>
</dbReference>
<dbReference type="Proteomes" id="UP000002573">
    <property type="component" value="Chromosome"/>
</dbReference>
<evidence type="ECO:0000313" key="12">
    <source>
        <dbReference type="Proteomes" id="UP000002573"/>
    </source>
</evidence>
<dbReference type="RefSeq" id="WP_013143710.1">
    <property type="nucleotide sequence ID" value="NC_014205.1"/>
</dbReference>
<dbReference type="PANTHER" id="PTHR13718:SF4">
    <property type="entry name" value="40S RIBOSOMAL PROTEIN S2"/>
    <property type="match status" value="1"/>
</dbReference>
<dbReference type="KEGG" id="shc:Shell_1424"/>
<dbReference type="PROSITE" id="PS00585">
    <property type="entry name" value="RIBOSOMAL_S5"/>
    <property type="match status" value="1"/>
</dbReference>
<dbReference type="STRING" id="591019.Shell_1424"/>
<dbReference type="HAMAP" id="MF_01307_A">
    <property type="entry name" value="Ribosomal_uS5_A"/>
    <property type="match status" value="1"/>
</dbReference>
<dbReference type="NCBIfam" id="NF003125">
    <property type="entry name" value="PRK04044.1"/>
    <property type="match status" value="1"/>
</dbReference>
<gene>
    <name evidence="8" type="primary">rps5</name>
    <name evidence="11" type="ordered locus">Shell_1424</name>
</gene>
<keyword evidence="2 8" id="KW-0699">rRNA-binding</keyword>
<dbReference type="Pfam" id="PF03719">
    <property type="entry name" value="Ribosomal_S5_C"/>
    <property type="match status" value="1"/>
</dbReference>
<dbReference type="InterPro" id="IPR047866">
    <property type="entry name" value="Ribosomal_uS5_arc"/>
</dbReference>
<dbReference type="FunFam" id="3.30.160.20:FF:000002">
    <property type="entry name" value="40S ribosomal protein S2"/>
    <property type="match status" value="1"/>
</dbReference>
<dbReference type="InterPro" id="IPR014721">
    <property type="entry name" value="Ribsml_uS5_D2-typ_fold_subgr"/>
</dbReference>
<evidence type="ECO:0000256" key="7">
    <source>
        <dbReference type="ARBA" id="ARBA00035255"/>
    </source>
</evidence>
<dbReference type="eggNOG" id="arCOG04087">
    <property type="taxonomic scope" value="Archaea"/>
</dbReference>
<sequence length="214" mass="23564">MPRSAVDKEALETWVPRTRVGKMVVEGKITSLKEIFDRNLPLLEPEIVDYLLPDLKYERLDVGIVQKVTDAGRRSRFRVVVVVGNEDGFVGVGSGKARQYLVALRKALRNAKLNITPVRRGCGSWECRCGEPHSIPFTVKGKSGSVVVVLKPAPKGTGLVAGDTAKAVLRMAGIKDVWTETFGKTKTTLNFAKAVINALRNTYKFVTPVDWLKA</sequence>
<dbReference type="InterPro" id="IPR013810">
    <property type="entry name" value="Ribosomal_uS5_N"/>
</dbReference>
<comment type="domain">
    <text evidence="8">The N-terminal domain interacts with the head of the 30S subunit; the C-terminal domain interacts with the body and contacts protein S4. The interaction surface between S4 and S5 is involved in control of translational fidelity.</text>
</comment>
<comment type="function">
    <text evidence="8">With S4 and S12 plays an important role in translational accuracy.</text>
</comment>
<keyword evidence="3 8" id="KW-0694">RNA-binding</keyword>
<evidence type="ECO:0000256" key="4">
    <source>
        <dbReference type="ARBA" id="ARBA00022980"/>
    </source>
</evidence>
<dbReference type="GO" id="GO:0022627">
    <property type="term" value="C:cytosolic small ribosomal subunit"/>
    <property type="evidence" value="ECO:0007669"/>
    <property type="project" value="TreeGrafter"/>
</dbReference>
<dbReference type="GO" id="GO:0019843">
    <property type="term" value="F:rRNA binding"/>
    <property type="evidence" value="ECO:0007669"/>
    <property type="project" value="UniProtKB-UniRule"/>
</dbReference>
<comment type="similarity">
    <text evidence="1 8 9">Belongs to the universal ribosomal protein uS5 family.</text>
</comment>
<dbReference type="Pfam" id="PF00333">
    <property type="entry name" value="Ribosomal_S5"/>
    <property type="match status" value="1"/>
</dbReference>
<comment type="subunit">
    <text evidence="6 8">Part of the 30S ribosomal subunit. Contacts protein S4.</text>
</comment>
<evidence type="ECO:0000313" key="11">
    <source>
        <dbReference type="EMBL" id="ADI32512.1"/>
    </source>
</evidence>
<dbReference type="Gene3D" id="3.30.230.10">
    <property type="match status" value="1"/>
</dbReference>
<reference evidence="11 12" key="2">
    <citation type="journal article" date="2011" name="Stand. Genomic Sci.">
        <title>Complete genome sequence of Staphylothermus hellenicus P8.</title>
        <authorList>
            <person name="Anderson I."/>
            <person name="Wirth R."/>
            <person name="Lucas S."/>
            <person name="Copeland A."/>
            <person name="Lapidus A."/>
            <person name="Cheng J.F."/>
            <person name="Goodwin L."/>
            <person name="Pitluck S."/>
            <person name="Davenport K."/>
            <person name="Detter J.C."/>
            <person name="Han C."/>
            <person name="Tapia R."/>
            <person name="Land M."/>
            <person name="Hauser L."/>
            <person name="Pati A."/>
            <person name="Mikhailova N."/>
            <person name="Woyke T."/>
            <person name="Klenk H.P."/>
            <person name="Kyrpides N."/>
            <person name="Ivanova N."/>
        </authorList>
    </citation>
    <scope>NUCLEOTIDE SEQUENCE [LARGE SCALE GENOMIC DNA]</scope>
    <source>
        <strain evidence="12">DSM 12710 / JCM 10830 / BK20S6-10-b1 / P8</strain>
    </source>
</reference>
<dbReference type="GeneID" id="9234715"/>
<evidence type="ECO:0000259" key="10">
    <source>
        <dbReference type="PROSITE" id="PS50881"/>
    </source>
</evidence>
<accession>D7D9R6</accession>
<dbReference type="SUPFAM" id="SSF54768">
    <property type="entry name" value="dsRNA-binding domain-like"/>
    <property type="match status" value="1"/>
</dbReference>
<dbReference type="GO" id="GO:0006412">
    <property type="term" value="P:translation"/>
    <property type="evidence" value="ECO:0007669"/>
    <property type="project" value="UniProtKB-UniRule"/>
</dbReference>
<dbReference type="OrthoDB" id="38155at2157"/>
<protein>
    <recommendedName>
        <fullName evidence="7 8">Small ribosomal subunit protein uS5</fullName>
    </recommendedName>
</protein>
<dbReference type="NCBIfam" id="TIGR01020">
    <property type="entry name" value="uS5_euk_arch"/>
    <property type="match status" value="1"/>
</dbReference>
<dbReference type="InterPro" id="IPR020568">
    <property type="entry name" value="Ribosomal_Su5_D2-typ_SF"/>
</dbReference>
<evidence type="ECO:0000256" key="5">
    <source>
        <dbReference type="ARBA" id="ARBA00023274"/>
    </source>
</evidence>
<evidence type="ECO:0000256" key="9">
    <source>
        <dbReference type="RuleBase" id="RU003823"/>
    </source>
</evidence>
<dbReference type="FunFam" id="3.30.230.10:FF:000004">
    <property type="entry name" value="40S ribosomal protein S2"/>
    <property type="match status" value="1"/>
</dbReference>
<evidence type="ECO:0000256" key="8">
    <source>
        <dbReference type="HAMAP-Rule" id="MF_01307"/>
    </source>
</evidence>
<dbReference type="SUPFAM" id="SSF54211">
    <property type="entry name" value="Ribosomal protein S5 domain 2-like"/>
    <property type="match status" value="1"/>
</dbReference>
<name>D7D9R6_STAHD</name>
<evidence type="ECO:0000256" key="1">
    <source>
        <dbReference type="ARBA" id="ARBA00008945"/>
    </source>
</evidence>
<evidence type="ECO:0000256" key="2">
    <source>
        <dbReference type="ARBA" id="ARBA00022730"/>
    </source>
</evidence>
<dbReference type="InterPro" id="IPR005324">
    <property type="entry name" value="Ribosomal_uS5_C"/>
</dbReference>
<dbReference type="Gene3D" id="3.30.160.20">
    <property type="match status" value="1"/>
</dbReference>
<reference evidence="12" key="1">
    <citation type="submission" date="2010-05" db="EMBL/GenBank/DDBJ databases">
        <title>Complete sequence of Staphylothermus hellenicus DSM 12710.</title>
        <authorList>
            <consortium name="US DOE Joint Genome Institute"/>
            <person name="Lucas S."/>
            <person name="Copeland A."/>
            <person name="Lapidus A."/>
            <person name="Cheng J.-F."/>
            <person name="Bruce D."/>
            <person name="Goodwin L."/>
            <person name="Pitluck S."/>
            <person name="Davenport K."/>
            <person name="Detter J.C."/>
            <person name="Han C."/>
            <person name="Tapia R."/>
            <person name="Larimer F."/>
            <person name="Land M."/>
            <person name="Hauser L."/>
            <person name="Kyrpides N."/>
            <person name="Mikhailova N."/>
            <person name="Anderson I.J."/>
            <person name="Woyke T."/>
        </authorList>
    </citation>
    <scope>NUCLEOTIDE SEQUENCE [LARGE SCALE GENOMIC DNA]</scope>
    <source>
        <strain evidence="12">DSM 12710 / JCM 10830 / BK20S6-10-b1 / P8</strain>
    </source>
</reference>
<dbReference type="InterPro" id="IPR000851">
    <property type="entry name" value="Ribosomal_uS5"/>
</dbReference>
<dbReference type="EMBL" id="CP002051">
    <property type="protein sequence ID" value="ADI32512.1"/>
    <property type="molecule type" value="Genomic_DNA"/>
</dbReference>
<keyword evidence="5 8" id="KW-0687">Ribonucleoprotein</keyword>
<dbReference type="PROSITE" id="PS50881">
    <property type="entry name" value="S5_DSRBD"/>
    <property type="match status" value="1"/>
</dbReference>
<evidence type="ECO:0000256" key="6">
    <source>
        <dbReference type="ARBA" id="ARBA00025844"/>
    </source>
</evidence>
<keyword evidence="12" id="KW-1185">Reference proteome</keyword>
<dbReference type="HOGENOM" id="CLU_065898_0_1_2"/>